<evidence type="ECO:0008006" key="2">
    <source>
        <dbReference type="Google" id="ProtNLM"/>
    </source>
</evidence>
<dbReference type="PANTHER" id="PTHR35748:SF1">
    <property type="entry name" value="OS05G0358400 PROTEIN"/>
    <property type="match status" value="1"/>
</dbReference>
<accession>A0A7S3JUC0</accession>
<reference evidence="1" key="1">
    <citation type="submission" date="2021-01" db="EMBL/GenBank/DDBJ databases">
        <authorList>
            <person name="Corre E."/>
            <person name="Pelletier E."/>
            <person name="Niang G."/>
            <person name="Scheremetjew M."/>
            <person name="Finn R."/>
            <person name="Kale V."/>
            <person name="Holt S."/>
            <person name="Cochrane G."/>
            <person name="Meng A."/>
            <person name="Brown T."/>
            <person name="Cohen L."/>
        </authorList>
    </citation>
    <scope>NUCLEOTIDE SEQUENCE</scope>
    <source>
        <strain evidence="1">CCMP1510</strain>
    </source>
</reference>
<gene>
    <name evidence="1" type="ORF">ALAG00032_LOCUS3575</name>
</gene>
<organism evidence="1">
    <name type="scientific">Aureoumbra lagunensis</name>
    <dbReference type="NCBI Taxonomy" id="44058"/>
    <lineage>
        <taxon>Eukaryota</taxon>
        <taxon>Sar</taxon>
        <taxon>Stramenopiles</taxon>
        <taxon>Ochrophyta</taxon>
        <taxon>Pelagophyceae</taxon>
        <taxon>Pelagomonadales</taxon>
        <taxon>Aureoumbra</taxon>
    </lineage>
</organism>
<dbReference type="AlphaFoldDB" id="A0A7S3JUC0"/>
<sequence length="229" mass="25526">MLQLSTSCLGGTTTFVTYGALLSESSARTTFPQLYNFRLVRVNGYRRCFAHPHCFLVSRGLTTGNRFASLSAEKSAGASFIGAAFSVELDQTQQRAFLEREAEYSVEEIDMQCIENIGTKHYNLKSPVFMCLASTDAQLKRRSHPAIDQFSTVWNFTRDTNLLLPADVYLRHLLLAVEKAGPLASQSLLDDTFLVDRLTSLRSYLHRPGVREMVMTATPPSDLALRFGG</sequence>
<proteinExistence type="predicted"/>
<dbReference type="EMBL" id="HBIJ01005077">
    <property type="protein sequence ID" value="CAE0362834.1"/>
    <property type="molecule type" value="Transcribed_RNA"/>
</dbReference>
<dbReference type="PANTHER" id="PTHR35748">
    <property type="entry name" value="OS05G0358400 PROTEIN"/>
    <property type="match status" value="1"/>
</dbReference>
<protein>
    <recommendedName>
        <fullName evidence="2">Gamma-glutamylcyclotransferase</fullName>
    </recommendedName>
</protein>
<name>A0A7S3JUC0_9STRA</name>
<evidence type="ECO:0000313" key="1">
    <source>
        <dbReference type="EMBL" id="CAE0362834.1"/>
    </source>
</evidence>